<accession>A0ABQ4U637</accession>
<reference evidence="9" key="1">
    <citation type="journal article" date="2021" name="Front. Microbiol.">
        <title>Comprehensive Comparative Genomics and Phenotyping of Methylobacterium Species.</title>
        <authorList>
            <person name="Alessa O."/>
            <person name="Ogura Y."/>
            <person name="Fujitani Y."/>
            <person name="Takami H."/>
            <person name="Hayashi T."/>
            <person name="Sahin N."/>
            <person name="Tani A."/>
        </authorList>
    </citation>
    <scope>NUCLEOTIDE SEQUENCE</scope>
    <source>
        <strain evidence="9">DSM 23632</strain>
    </source>
</reference>
<evidence type="ECO:0000256" key="6">
    <source>
        <dbReference type="ARBA" id="ARBA00022884"/>
    </source>
</evidence>
<protein>
    <recommendedName>
        <fullName evidence="11">Type II toxin-antitoxin system HicA family toxin</fullName>
    </recommendedName>
</protein>
<keyword evidence="4" id="KW-0255">Endonuclease</keyword>
<keyword evidence="6" id="KW-0694">RNA-binding</keyword>
<keyword evidence="2" id="KW-1277">Toxin-antitoxin system</keyword>
<sequence length="71" mass="7819">MPPRTSELDLRAIGKRLEREGWTVRVATGDHDVYKHPTKPGRIPVPHGRGNLPLGTARSIAGQAGWLEQGR</sequence>
<keyword evidence="5" id="KW-0378">Hydrolase</keyword>
<evidence type="ECO:0000313" key="9">
    <source>
        <dbReference type="EMBL" id="GJE61867.1"/>
    </source>
</evidence>
<evidence type="ECO:0000256" key="3">
    <source>
        <dbReference type="ARBA" id="ARBA00022722"/>
    </source>
</evidence>
<dbReference type="InterPro" id="IPR038570">
    <property type="entry name" value="HicA_sf"/>
</dbReference>
<organism evidence="9 10">
    <name type="scientific">Methylobacterium trifolii</name>
    <dbReference type="NCBI Taxonomy" id="1003092"/>
    <lineage>
        <taxon>Bacteria</taxon>
        <taxon>Pseudomonadati</taxon>
        <taxon>Pseudomonadota</taxon>
        <taxon>Alphaproteobacteria</taxon>
        <taxon>Hyphomicrobiales</taxon>
        <taxon>Methylobacteriaceae</taxon>
        <taxon>Methylobacterium</taxon>
    </lineage>
</organism>
<feature type="region of interest" description="Disordered" evidence="8">
    <location>
        <begin position="32"/>
        <end position="56"/>
    </location>
</feature>
<reference evidence="9" key="2">
    <citation type="submission" date="2021-08" db="EMBL/GenBank/DDBJ databases">
        <authorList>
            <person name="Tani A."/>
            <person name="Ola A."/>
            <person name="Ogura Y."/>
            <person name="Katsura K."/>
            <person name="Hayashi T."/>
        </authorList>
    </citation>
    <scope>NUCLEOTIDE SEQUENCE</scope>
    <source>
        <strain evidence="9">DSM 23632</strain>
    </source>
</reference>
<evidence type="ECO:0000256" key="4">
    <source>
        <dbReference type="ARBA" id="ARBA00022759"/>
    </source>
</evidence>
<keyword evidence="3" id="KW-0540">Nuclease</keyword>
<keyword evidence="10" id="KW-1185">Reference proteome</keyword>
<dbReference type="SUPFAM" id="SSF54786">
    <property type="entry name" value="YcfA/nrd intein domain"/>
    <property type="match status" value="1"/>
</dbReference>
<evidence type="ECO:0000256" key="5">
    <source>
        <dbReference type="ARBA" id="ARBA00022801"/>
    </source>
</evidence>
<gene>
    <name evidence="9" type="ORF">MPOCJGCO_3993</name>
</gene>
<dbReference type="Pfam" id="PF07927">
    <property type="entry name" value="HicA_toxin"/>
    <property type="match status" value="1"/>
</dbReference>
<dbReference type="Proteomes" id="UP001055057">
    <property type="component" value="Unassembled WGS sequence"/>
</dbReference>
<dbReference type="Gene3D" id="3.30.920.30">
    <property type="entry name" value="Hypothetical protein"/>
    <property type="match status" value="1"/>
</dbReference>
<evidence type="ECO:0000256" key="1">
    <source>
        <dbReference type="ARBA" id="ARBA00006620"/>
    </source>
</evidence>
<proteinExistence type="inferred from homology"/>
<name>A0ABQ4U637_9HYPH</name>
<comment type="similarity">
    <text evidence="1">Belongs to the HicA mRNA interferase family.</text>
</comment>
<dbReference type="RefSeq" id="WP_238184422.1">
    <property type="nucleotide sequence ID" value="NZ_BPRB01000252.1"/>
</dbReference>
<evidence type="ECO:0000256" key="8">
    <source>
        <dbReference type="SAM" id="MobiDB-lite"/>
    </source>
</evidence>
<keyword evidence="7" id="KW-0346">Stress response</keyword>
<dbReference type="InterPro" id="IPR012933">
    <property type="entry name" value="HicA_mRNA_interferase"/>
</dbReference>
<evidence type="ECO:0000256" key="2">
    <source>
        <dbReference type="ARBA" id="ARBA00022649"/>
    </source>
</evidence>
<evidence type="ECO:0000256" key="7">
    <source>
        <dbReference type="ARBA" id="ARBA00023016"/>
    </source>
</evidence>
<evidence type="ECO:0008006" key="11">
    <source>
        <dbReference type="Google" id="ProtNLM"/>
    </source>
</evidence>
<evidence type="ECO:0000313" key="10">
    <source>
        <dbReference type="Proteomes" id="UP001055057"/>
    </source>
</evidence>
<comment type="caution">
    <text evidence="9">The sequence shown here is derived from an EMBL/GenBank/DDBJ whole genome shotgun (WGS) entry which is preliminary data.</text>
</comment>
<dbReference type="EMBL" id="BPRB01000252">
    <property type="protein sequence ID" value="GJE61867.1"/>
    <property type="molecule type" value="Genomic_DNA"/>
</dbReference>